<keyword evidence="3" id="KW-0560">Oxidoreductase</keyword>
<evidence type="ECO:0000256" key="2">
    <source>
        <dbReference type="ARBA" id="ARBA00022643"/>
    </source>
</evidence>
<sequence length="473" mass="51953">MSEYSHSDGARRPLIYNAFAHVTPNHHSHGFWRHPEGQHQLDFHKLGPWIELAKTAERGCFDVVFLADVAGLYETSSGQWQQAARTGMQFPSHDPAALVSALAAATNDIGFAVTSSVIQEHPFSFARKLSTLDHLSEGRVAWNIVTSYLDNTARNYGFDKLPPHDERYVWGEEYAEVAYKLWEASWEDGAWVADAARDTLVDPARLHAIDHVGARYRVAGPHLVRTSPQRTPVLFQAGSSEAGRDFAARHAEVTFLPSRTPESAANDLADLRRRAVAAGRHAEDIRAIVMLSPVIGSTEAEAKARRAEILDSFSLDALAVFWSGGIGVDLTTIDPATPLTELREQNGTRGSVRAFIDAAPQGVVTFGDALRKTISAQFAGTPEQIADEVERWAAAGVAGFNVVPVTTLGWWSEFVDHVVPVLQKRGLMQREYAPGTLREKLFRDGPHLPDRHPARRLRPWAGKQAAALSASLA</sequence>
<evidence type="ECO:0000256" key="5">
    <source>
        <dbReference type="ARBA" id="ARBA00033748"/>
    </source>
</evidence>
<comment type="caution">
    <text evidence="9">The sequence shown here is derived from an EMBL/GenBank/DDBJ whole genome shotgun (WGS) entry which is preliminary data.</text>
</comment>
<evidence type="ECO:0000256" key="6">
    <source>
        <dbReference type="PIRSR" id="PIRSR000337-1"/>
    </source>
</evidence>
<feature type="binding site" evidence="6">
    <location>
        <position position="68"/>
    </location>
    <ligand>
        <name>FMN</name>
        <dbReference type="ChEBI" id="CHEBI:58210"/>
    </ligand>
</feature>
<dbReference type="NCBIfam" id="TIGR03860">
    <property type="entry name" value="FMN_nitrolo"/>
    <property type="match status" value="1"/>
</dbReference>
<comment type="similarity">
    <text evidence="5">Belongs to the NtaA/SnaA/DszA monooxygenase family.</text>
</comment>
<dbReference type="Gene3D" id="3.20.20.30">
    <property type="entry name" value="Luciferase-like domain"/>
    <property type="match status" value="1"/>
</dbReference>
<keyword evidence="2 6" id="KW-0288">FMN</keyword>
<evidence type="ECO:0000313" key="10">
    <source>
        <dbReference type="Proteomes" id="UP000183529"/>
    </source>
</evidence>
<dbReference type="EMBL" id="QJJV01000003">
    <property type="protein sequence ID" value="PXX19363.1"/>
    <property type="molecule type" value="Genomic_DNA"/>
</dbReference>
<evidence type="ECO:0000256" key="4">
    <source>
        <dbReference type="ARBA" id="ARBA00023033"/>
    </source>
</evidence>
<dbReference type="GO" id="GO:0004497">
    <property type="term" value="F:monooxygenase activity"/>
    <property type="evidence" value="ECO:0007669"/>
    <property type="project" value="UniProtKB-KW"/>
</dbReference>
<dbReference type="EMBL" id="FNZM01000018">
    <property type="protein sequence ID" value="SEK10003.1"/>
    <property type="molecule type" value="Genomic_DNA"/>
</dbReference>
<protein>
    <submittedName>
        <fullName evidence="8">FMN-dependent oxidoreductase (Nitrilotriacetate monooxygenase family)</fullName>
    </submittedName>
    <submittedName>
        <fullName evidence="9">FMN-dependent oxidoreductase, nitrilotriacetate monooxygenase family</fullName>
    </submittedName>
</protein>
<dbReference type="PIRSF" id="PIRSF000337">
    <property type="entry name" value="NTA_MOA"/>
    <property type="match status" value="1"/>
</dbReference>
<reference evidence="9 10" key="1">
    <citation type="submission" date="2016-10" db="EMBL/GenBank/DDBJ databases">
        <authorList>
            <person name="Varghese N."/>
            <person name="Submissions S."/>
        </authorList>
    </citation>
    <scope>NUCLEOTIDE SEQUENCE [LARGE SCALE GENOMIC DNA]</scope>
    <source>
        <strain evidence="9 10">LMG 22274</strain>
    </source>
</reference>
<evidence type="ECO:0000313" key="8">
    <source>
        <dbReference type="EMBL" id="PXX19363.1"/>
    </source>
</evidence>
<evidence type="ECO:0000313" key="11">
    <source>
        <dbReference type="Proteomes" id="UP000247515"/>
    </source>
</evidence>
<feature type="binding site" evidence="6">
    <location>
        <position position="239"/>
    </location>
    <ligand>
        <name>FMN</name>
        <dbReference type="ChEBI" id="CHEBI:58210"/>
    </ligand>
</feature>
<keyword evidence="1 6" id="KW-0285">Flavoprotein</keyword>
<dbReference type="InterPro" id="IPR011251">
    <property type="entry name" value="Luciferase-like_dom"/>
</dbReference>
<dbReference type="GO" id="GO:0016705">
    <property type="term" value="F:oxidoreductase activity, acting on paired donors, with incorporation or reduction of molecular oxygen"/>
    <property type="evidence" value="ECO:0007669"/>
    <property type="project" value="InterPro"/>
</dbReference>
<dbReference type="GeneID" id="61307388"/>
<evidence type="ECO:0000259" key="7">
    <source>
        <dbReference type="Pfam" id="PF00296"/>
    </source>
</evidence>
<keyword evidence="11" id="KW-1185">Reference proteome</keyword>
<dbReference type="InterPro" id="IPR051260">
    <property type="entry name" value="Diverse_substr_monoxygenases"/>
</dbReference>
<dbReference type="AlphaFoldDB" id="A0AAQ1GLB4"/>
<dbReference type="RefSeq" id="WP_074986585.1">
    <property type="nucleotide sequence ID" value="NZ_CADFGN010000004.1"/>
</dbReference>
<evidence type="ECO:0000256" key="3">
    <source>
        <dbReference type="ARBA" id="ARBA00023002"/>
    </source>
</evidence>
<evidence type="ECO:0000256" key="1">
    <source>
        <dbReference type="ARBA" id="ARBA00022630"/>
    </source>
</evidence>
<feature type="binding site" evidence="6">
    <location>
        <position position="168"/>
    </location>
    <ligand>
        <name>FMN</name>
        <dbReference type="ChEBI" id="CHEBI:58210"/>
    </ligand>
</feature>
<dbReference type="Proteomes" id="UP000183529">
    <property type="component" value="Unassembled WGS sequence"/>
</dbReference>
<gene>
    <name evidence="8" type="ORF">C7400_103354</name>
    <name evidence="9" type="ORF">SAMN05216550_118107</name>
</gene>
<proteinExistence type="inferred from homology"/>
<dbReference type="InterPro" id="IPR036661">
    <property type="entry name" value="Luciferase-like_sf"/>
</dbReference>
<accession>A0AAQ1GLB4</accession>
<dbReference type="PANTHER" id="PTHR30011">
    <property type="entry name" value="ALKANESULFONATE MONOOXYGENASE-RELATED"/>
    <property type="match status" value="1"/>
</dbReference>
<reference evidence="8 11" key="2">
    <citation type="submission" date="2018-05" db="EMBL/GenBank/DDBJ databases">
        <title>Genomic Encyclopedia of Type Strains, Phase IV (KMG-V): Genome sequencing to study the core and pangenomes of soil and plant-associated prokaryotes.</title>
        <authorList>
            <person name="Whitman W."/>
        </authorList>
    </citation>
    <scope>NUCLEOTIDE SEQUENCE [LARGE SCALE GENOMIC DNA]</scope>
    <source>
        <strain evidence="8 11">SIr-6563</strain>
    </source>
</reference>
<keyword evidence="4 9" id="KW-0503">Monooxygenase</keyword>
<dbReference type="InterPro" id="IPR016215">
    <property type="entry name" value="NTA_MOA"/>
</dbReference>
<feature type="binding site" evidence="6">
    <location>
        <position position="114"/>
    </location>
    <ligand>
        <name>FMN</name>
        <dbReference type="ChEBI" id="CHEBI:58210"/>
    </ligand>
</feature>
<organism evidence="9 10">
    <name type="scientific">Paraburkholderia tropica</name>
    <dbReference type="NCBI Taxonomy" id="92647"/>
    <lineage>
        <taxon>Bacteria</taxon>
        <taxon>Pseudomonadati</taxon>
        <taxon>Pseudomonadota</taxon>
        <taxon>Betaproteobacteria</taxon>
        <taxon>Burkholderiales</taxon>
        <taxon>Burkholderiaceae</taxon>
        <taxon>Paraburkholderia</taxon>
    </lineage>
</organism>
<dbReference type="Proteomes" id="UP000247515">
    <property type="component" value="Unassembled WGS sequence"/>
</dbReference>
<feature type="binding site" evidence="6">
    <location>
        <position position="240"/>
    </location>
    <ligand>
        <name>FMN</name>
        <dbReference type="ChEBI" id="CHEBI:58210"/>
    </ligand>
</feature>
<dbReference type="SUPFAM" id="SSF51679">
    <property type="entry name" value="Bacterial luciferase-like"/>
    <property type="match status" value="1"/>
</dbReference>
<feature type="binding site" evidence="6">
    <location>
        <position position="164"/>
    </location>
    <ligand>
        <name>FMN</name>
        <dbReference type="ChEBI" id="CHEBI:58210"/>
    </ligand>
</feature>
<evidence type="ECO:0000313" key="9">
    <source>
        <dbReference type="EMBL" id="SEK10003.1"/>
    </source>
</evidence>
<dbReference type="Pfam" id="PF00296">
    <property type="entry name" value="Bac_luciferase"/>
    <property type="match status" value="1"/>
</dbReference>
<feature type="domain" description="Luciferase-like" evidence="7">
    <location>
        <begin position="44"/>
        <end position="398"/>
    </location>
</feature>
<dbReference type="PANTHER" id="PTHR30011:SF16">
    <property type="entry name" value="C2H2 FINGER DOMAIN TRANSCRIPTION FACTOR (EUROFUNG)-RELATED"/>
    <property type="match status" value="1"/>
</dbReference>
<name>A0AAQ1GLB4_9BURK</name>